<organism evidence="1 2">
    <name type="scientific">Aspergillus niger ATCC 13496</name>
    <dbReference type="NCBI Taxonomy" id="1353008"/>
    <lineage>
        <taxon>Eukaryota</taxon>
        <taxon>Fungi</taxon>
        <taxon>Dikarya</taxon>
        <taxon>Ascomycota</taxon>
        <taxon>Pezizomycotina</taxon>
        <taxon>Eurotiomycetes</taxon>
        <taxon>Eurotiomycetidae</taxon>
        <taxon>Eurotiales</taxon>
        <taxon>Aspergillaceae</taxon>
        <taxon>Aspergillus</taxon>
        <taxon>Aspergillus subgen. Circumdati</taxon>
    </lineage>
</organism>
<dbReference type="EMBL" id="KZ851918">
    <property type="protein sequence ID" value="RDH19652.1"/>
    <property type="molecule type" value="Genomic_DNA"/>
</dbReference>
<reference evidence="1 2" key="1">
    <citation type="submission" date="2018-07" db="EMBL/GenBank/DDBJ databases">
        <title>Section-level genome sequencing of Aspergillus section Nigri to investigate inter- and intra-species variation.</title>
        <authorList>
            <consortium name="DOE Joint Genome Institute"/>
            <person name="Vesth T.C."/>
            <person name="Nybo J.L."/>
            <person name="Theobald S."/>
            <person name="Frisvad J.C."/>
            <person name="Larsen T.O."/>
            <person name="Nielsen K.F."/>
            <person name="Hoof J.B."/>
            <person name="Brandl J."/>
            <person name="Salamov A."/>
            <person name="Riley R."/>
            <person name="Gladden J.M."/>
            <person name="Phatale P."/>
            <person name="Nielsen M.T."/>
            <person name="Lyhne E.K."/>
            <person name="Kogle M.E."/>
            <person name="Strasser K."/>
            <person name="McDonnell E."/>
            <person name="Barry K."/>
            <person name="Clum A."/>
            <person name="Chen C."/>
            <person name="Nolan M."/>
            <person name="Sandor L."/>
            <person name="Kuo A."/>
            <person name="Lipzen A."/>
            <person name="Hainaut M."/>
            <person name="Drula E."/>
            <person name="Tsang A."/>
            <person name="Magnuson J.K."/>
            <person name="Henrissat B."/>
            <person name="Wiebenga A."/>
            <person name="Simmons B.A."/>
            <person name="Makela M.R."/>
            <person name="De vries R.P."/>
            <person name="Grigoriev I.V."/>
            <person name="Mortensen U.H."/>
            <person name="Baker S.E."/>
            <person name="Andersen M.R."/>
        </authorList>
    </citation>
    <scope>NUCLEOTIDE SEQUENCE [LARGE SCALE GENOMIC DNA]</scope>
    <source>
        <strain evidence="1 2">ATCC 13496</strain>
    </source>
</reference>
<evidence type="ECO:0000313" key="1">
    <source>
        <dbReference type="EMBL" id="RDH19652.1"/>
    </source>
</evidence>
<gene>
    <name evidence="1" type="ORF">M747DRAFT_323768</name>
</gene>
<dbReference type="Proteomes" id="UP000253845">
    <property type="component" value="Unassembled WGS sequence"/>
</dbReference>
<evidence type="ECO:0000313" key="2">
    <source>
        <dbReference type="Proteomes" id="UP000253845"/>
    </source>
</evidence>
<proteinExistence type="predicted"/>
<name>A0A370C207_ASPNG</name>
<dbReference type="AlphaFoldDB" id="A0A370C207"/>
<protein>
    <recommendedName>
        <fullName evidence="3">F-box domain-containing protein</fullName>
    </recommendedName>
</protein>
<evidence type="ECO:0008006" key="3">
    <source>
        <dbReference type="Google" id="ProtNLM"/>
    </source>
</evidence>
<dbReference type="VEuPathDB" id="FungiDB:M747DRAFT_323768"/>
<accession>A0A370C207</accession>
<sequence>MEALDRIPYELLSIINAYAADWVSLESLLQDSPRVGEIFSSDANTKADYEAVHLVESILQENPVMRHELHCHFRMALKLRQPSLKSSSLTDFISQDHSSSLMTSTSSICPGKLEEMVSVAANIQRLACACLTTLLGRVRKVQPRCWKRRASDGTEPYQPREAGSPTWIEEYRVYRALWNLQLYADLSTAGKRLGWLHDDLENWWFGHMRWDEVPVMVGEEVRTVSECLETLCEGDPVLRTTKAQVTKLYSERHLFDIQLISQLPNASQLCRGFEVWAPPLLPEIPVTDDGYPLDPWGWGLRSLRFNRMAAFFRVCQLRTTTHPAMHQVCQIQDAGPWRGLGMPIWDLWRCYCLGLHSARHNIPRRYSGPLRAPDGSVVPEGCSPPTRGFEEDYRYSVFMHARTQMQEDEFKEMQLEIQNCIIK</sequence>